<evidence type="ECO:0000313" key="2">
    <source>
        <dbReference type="Proteomes" id="UP001054945"/>
    </source>
</evidence>
<dbReference type="AlphaFoldDB" id="A0AAV4NAZ1"/>
<reference evidence="1 2" key="1">
    <citation type="submission" date="2021-06" db="EMBL/GenBank/DDBJ databases">
        <title>Caerostris extrusa draft genome.</title>
        <authorList>
            <person name="Kono N."/>
            <person name="Arakawa K."/>
        </authorList>
    </citation>
    <scope>NUCLEOTIDE SEQUENCE [LARGE SCALE GENOMIC DNA]</scope>
</reference>
<proteinExistence type="predicted"/>
<name>A0AAV4NAZ1_CAEEX</name>
<keyword evidence="2" id="KW-1185">Reference proteome</keyword>
<organism evidence="1 2">
    <name type="scientific">Caerostris extrusa</name>
    <name type="common">Bark spider</name>
    <name type="synonym">Caerostris bankana</name>
    <dbReference type="NCBI Taxonomy" id="172846"/>
    <lineage>
        <taxon>Eukaryota</taxon>
        <taxon>Metazoa</taxon>
        <taxon>Ecdysozoa</taxon>
        <taxon>Arthropoda</taxon>
        <taxon>Chelicerata</taxon>
        <taxon>Arachnida</taxon>
        <taxon>Araneae</taxon>
        <taxon>Araneomorphae</taxon>
        <taxon>Entelegynae</taxon>
        <taxon>Araneoidea</taxon>
        <taxon>Araneidae</taxon>
        <taxon>Caerostris</taxon>
    </lineage>
</organism>
<dbReference type="Proteomes" id="UP001054945">
    <property type="component" value="Unassembled WGS sequence"/>
</dbReference>
<sequence length="196" mass="21900">MQIESEALPAVQTSHVCNCVSSRLARGLVEGMKHPQATKGPTSLPLYLLTLLRVLITFARSSDRKEDIKAWIFWERGYFDMFGSECHLKRLLPSLERARPTLEVKYFFIVLGKRTGFFSLSLFNVTDSFLTITNPECSGCSSHWNEKFSSQCSLEGGNQSHKGPCTQIESEALPAVQTSHACNCVPPRLARGSWKA</sequence>
<protein>
    <submittedName>
        <fullName evidence="1">Uncharacterized protein</fullName>
    </submittedName>
</protein>
<accession>A0AAV4NAZ1</accession>
<dbReference type="EMBL" id="BPLR01020731">
    <property type="protein sequence ID" value="GIX81982.1"/>
    <property type="molecule type" value="Genomic_DNA"/>
</dbReference>
<comment type="caution">
    <text evidence="1">The sequence shown here is derived from an EMBL/GenBank/DDBJ whole genome shotgun (WGS) entry which is preliminary data.</text>
</comment>
<evidence type="ECO:0000313" key="1">
    <source>
        <dbReference type="EMBL" id="GIX81982.1"/>
    </source>
</evidence>
<gene>
    <name evidence="1" type="ORF">CEXT_494771</name>
</gene>